<keyword evidence="3" id="KW-1185">Reference proteome</keyword>
<dbReference type="InterPro" id="IPR036390">
    <property type="entry name" value="WH_DNA-bd_sf"/>
</dbReference>
<dbReference type="Pfam" id="PF25212">
    <property type="entry name" value="HVO_A0114"/>
    <property type="match status" value="1"/>
</dbReference>
<dbReference type="SUPFAM" id="SSF46785">
    <property type="entry name" value="Winged helix' DNA-binding domain"/>
    <property type="match status" value="1"/>
</dbReference>
<evidence type="ECO:0000313" key="4">
    <source>
        <dbReference type="Proteomes" id="UP000324021"/>
    </source>
</evidence>
<name>A0A1G6WJ09_9EURY</name>
<dbReference type="Proteomes" id="UP000199320">
    <property type="component" value="Unassembled WGS sequence"/>
</dbReference>
<reference evidence="3 4" key="1">
    <citation type="submission" date="2016-10" db="EMBL/GenBank/DDBJ databases">
        <authorList>
            <person name="Varghese N."/>
            <person name="Submissions S."/>
        </authorList>
    </citation>
    <scope>NUCLEOTIDE SEQUENCE [LARGE SCALE GENOMIC DNA]</scope>
    <source>
        <strain evidence="1 4">CDM_1</strain>
        <strain evidence="3">CDM_6</strain>
    </source>
</reference>
<evidence type="ECO:0000313" key="1">
    <source>
        <dbReference type="EMBL" id="SDD65791.1"/>
    </source>
</evidence>
<protein>
    <submittedName>
        <fullName evidence="1">Predicted transcriptional regulator</fullName>
    </submittedName>
</protein>
<proteinExistence type="predicted"/>
<dbReference type="AlphaFoldDB" id="A0A1G6WJ09"/>
<evidence type="ECO:0000313" key="3">
    <source>
        <dbReference type="Proteomes" id="UP000199320"/>
    </source>
</evidence>
<reference evidence="2" key="2">
    <citation type="submission" date="2016-10" db="EMBL/GenBank/DDBJ databases">
        <authorList>
            <person name="de Groot N.N."/>
        </authorList>
    </citation>
    <scope>NUCLEOTIDE SEQUENCE [LARGE SCALE GENOMIC DNA]</scope>
    <source>
        <strain evidence="2">CDM_6</strain>
    </source>
</reference>
<accession>A0A1G6WJ09</accession>
<gene>
    <name evidence="2" type="ORF">SAMN04488694_1296</name>
    <name evidence="1" type="ORF">SAMN05192552_103759</name>
</gene>
<dbReference type="EMBL" id="FMZP01000037">
    <property type="protein sequence ID" value="SDD65791.1"/>
    <property type="molecule type" value="Genomic_DNA"/>
</dbReference>
<organism evidence="1 4">
    <name type="scientific">Natrinema hispanicum</name>
    <dbReference type="NCBI Taxonomy" id="392421"/>
    <lineage>
        <taxon>Archaea</taxon>
        <taxon>Methanobacteriati</taxon>
        <taxon>Methanobacteriota</taxon>
        <taxon>Stenosarchaea group</taxon>
        <taxon>Halobacteria</taxon>
        <taxon>Halobacteriales</taxon>
        <taxon>Natrialbaceae</taxon>
        <taxon>Natrinema</taxon>
    </lineage>
</organism>
<dbReference type="STRING" id="392421.SAMN04488694_1296"/>
<dbReference type="EMBL" id="FOIC01000029">
    <property type="protein sequence ID" value="SEU02979.1"/>
    <property type="molecule type" value="Genomic_DNA"/>
</dbReference>
<sequence length="149" mass="16670">MNDTTPPLHPMEREQLRAESTLVVTVKSSSEFHDDVTDGIEALEQDDAVDTPPTLSFTSYDDLMETLTPRVLDLIEAIRQEEPSSINETARVVDRDVKNVHEELSRLAQLGIIFFEEDGQSKRPVVWFNELVISLSFDPATDDTVAAAP</sequence>
<dbReference type="RefSeq" id="WP_175542240.1">
    <property type="nucleotide sequence ID" value="NZ_FMZP01000037.1"/>
</dbReference>
<dbReference type="Proteomes" id="UP000324021">
    <property type="component" value="Unassembled WGS sequence"/>
</dbReference>
<evidence type="ECO:0000313" key="2">
    <source>
        <dbReference type="EMBL" id="SEU02979.1"/>
    </source>
</evidence>